<gene>
    <name evidence="7" type="ORF">D6D01_01654</name>
</gene>
<evidence type="ECO:0000256" key="1">
    <source>
        <dbReference type="ARBA" id="ARBA00004141"/>
    </source>
</evidence>
<organism evidence="7 8">
    <name type="scientific">Aureobasidium pullulans</name>
    <name type="common">Black yeast</name>
    <name type="synonym">Pullularia pullulans</name>
    <dbReference type="NCBI Taxonomy" id="5580"/>
    <lineage>
        <taxon>Eukaryota</taxon>
        <taxon>Fungi</taxon>
        <taxon>Dikarya</taxon>
        <taxon>Ascomycota</taxon>
        <taxon>Pezizomycotina</taxon>
        <taxon>Dothideomycetes</taxon>
        <taxon>Dothideomycetidae</taxon>
        <taxon>Dothideales</taxon>
        <taxon>Saccotheciaceae</taxon>
        <taxon>Aureobasidium</taxon>
    </lineage>
</organism>
<sequence>MPDHKDEAVELQTPISEKGYEMKPGQGIKSGTARDAADMMRLGKKQEFRRNFHAFSMLGLSSVLSSMGTWQALIGSASFSLVNGGLAGSIWSYIATWICTITVTLSLAEMASMAPTSGGQYHWTSEFAPAKYQKSLSYFVGWLSALGWQASIALTSFAAGNVILELASIMHPTYTPALWHGTLMTILMAVLAVLVNTVGAKRLPLLEATILFLHIFSFFAVLIPLWVIAPKASAKEAFTSFANTGGWSSVGAAVVIGQLTAVGSLGGSDAPAHLAEEVANASYVVPRVMLATVLLNGAMGLISIITFVLCITDYDAMVVNNPSFYPYISIFQMAIGSDVGATLMTTLFILLNFCACLSVLAAASRQIFSFARDKGLPFSGWFRQIVTIGTPIPLNAILFSLSITVVLALVNLGSTTAFNSIVGLLAGSGGFSYSVSIACVLWRKIRGMPLPQGRFSLGVFGIPINAFAVLYMIQQAIISFFPMFAVVTVKTMNYGCVMFGGVAIISVVYYVVRGRHVYKGPVVDIHRD</sequence>
<dbReference type="PANTHER" id="PTHR45649">
    <property type="entry name" value="AMINO-ACID PERMEASE BAT1"/>
    <property type="match status" value="1"/>
</dbReference>
<dbReference type="GO" id="GO:0022857">
    <property type="term" value="F:transmembrane transporter activity"/>
    <property type="evidence" value="ECO:0007669"/>
    <property type="project" value="InterPro"/>
</dbReference>
<feature type="transmembrane region" description="Helical" evidence="6">
    <location>
        <begin position="90"/>
        <end position="108"/>
    </location>
</feature>
<dbReference type="Proteomes" id="UP000306584">
    <property type="component" value="Unassembled WGS sequence"/>
</dbReference>
<feature type="transmembrane region" description="Helical" evidence="6">
    <location>
        <begin position="492"/>
        <end position="512"/>
    </location>
</feature>
<feature type="transmembrane region" description="Helical" evidence="6">
    <location>
        <begin position="210"/>
        <end position="229"/>
    </location>
</feature>
<feature type="transmembrane region" description="Helical" evidence="6">
    <location>
        <begin position="136"/>
        <end position="157"/>
    </location>
</feature>
<feature type="transmembrane region" description="Helical" evidence="6">
    <location>
        <begin position="455"/>
        <end position="480"/>
    </location>
</feature>
<feature type="transmembrane region" description="Helical" evidence="6">
    <location>
        <begin position="288"/>
        <end position="312"/>
    </location>
</feature>
<keyword evidence="4 6" id="KW-1133">Transmembrane helix</keyword>
<dbReference type="Gene3D" id="1.20.1740.10">
    <property type="entry name" value="Amino acid/polyamine transporter I"/>
    <property type="match status" value="1"/>
</dbReference>
<keyword evidence="3 6" id="KW-0812">Transmembrane</keyword>
<evidence type="ECO:0000256" key="5">
    <source>
        <dbReference type="ARBA" id="ARBA00023136"/>
    </source>
</evidence>
<feature type="transmembrane region" description="Helical" evidence="6">
    <location>
        <begin position="177"/>
        <end position="198"/>
    </location>
</feature>
<keyword evidence="2" id="KW-0813">Transport</keyword>
<dbReference type="Pfam" id="PF13520">
    <property type="entry name" value="AA_permease_2"/>
    <property type="match status" value="1"/>
</dbReference>
<evidence type="ECO:0000313" key="8">
    <source>
        <dbReference type="Proteomes" id="UP000306584"/>
    </source>
</evidence>
<feature type="transmembrane region" description="Helical" evidence="6">
    <location>
        <begin position="421"/>
        <end position="443"/>
    </location>
</feature>
<dbReference type="EMBL" id="QZBD01000031">
    <property type="protein sequence ID" value="THY35057.1"/>
    <property type="molecule type" value="Genomic_DNA"/>
</dbReference>
<dbReference type="AlphaFoldDB" id="A0A4S9LYE3"/>
<feature type="transmembrane region" description="Helical" evidence="6">
    <location>
        <begin position="347"/>
        <end position="364"/>
    </location>
</feature>
<dbReference type="InterPro" id="IPR002293">
    <property type="entry name" value="AA/rel_permease1"/>
</dbReference>
<protein>
    <submittedName>
        <fullName evidence="7">Amino acid permease</fullName>
    </submittedName>
</protein>
<evidence type="ECO:0000256" key="3">
    <source>
        <dbReference type="ARBA" id="ARBA00022692"/>
    </source>
</evidence>
<proteinExistence type="predicted"/>
<keyword evidence="5 6" id="KW-0472">Membrane</keyword>
<feature type="transmembrane region" description="Helical" evidence="6">
    <location>
        <begin position="51"/>
        <end position="70"/>
    </location>
</feature>
<evidence type="ECO:0000256" key="4">
    <source>
        <dbReference type="ARBA" id="ARBA00022989"/>
    </source>
</evidence>
<feature type="transmembrane region" description="Helical" evidence="6">
    <location>
        <begin position="385"/>
        <end position="409"/>
    </location>
</feature>
<reference evidence="7 8" key="1">
    <citation type="submission" date="2018-10" db="EMBL/GenBank/DDBJ databases">
        <title>Fifty Aureobasidium pullulans genomes reveal a recombining polyextremotolerant generalist.</title>
        <authorList>
            <person name="Gostincar C."/>
            <person name="Turk M."/>
            <person name="Zajc J."/>
            <person name="Gunde-Cimerman N."/>
        </authorList>
    </citation>
    <scope>NUCLEOTIDE SEQUENCE [LARGE SCALE GENOMIC DNA]</scope>
    <source>
        <strain evidence="7 8">EXF-6604</strain>
    </source>
</reference>
<evidence type="ECO:0000256" key="6">
    <source>
        <dbReference type="SAM" id="Phobius"/>
    </source>
</evidence>
<evidence type="ECO:0000313" key="7">
    <source>
        <dbReference type="EMBL" id="THY35057.1"/>
    </source>
</evidence>
<accession>A0A4S9LYE3</accession>
<comment type="caution">
    <text evidence="7">The sequence shown here is derived from an EMBL/GenBank/DDBJ whole genome shotgun (WGS) entry which is preliminary data.</text>
</comment>
<evidence type="ECO:0000256" key="2">
    <source>
        <dbReference type="ARBA" id="ARBA00022448"/>
    </source>
</evidence>
<dbReference type="PANTHER" id="PTHR45649:SF14">
    <property type="entry name" value="GABA PERMEASE"/>
    <property type="match status" value="1"/>
</dbReference>
<dbReference type="GO" id="GO:0016020">
    <property type="term" value="C:membrane"/>
    <property type="evidence" value="ECO:0007669"/>
    <property type="project" value="UniProtKB-SubCell"/>
</dbReference>
<name>A0A4S9LYE3_AURPU</name>
<dbReference type="PIRSF" id="PIRSF006060">
    <property type="entry name" value="AA_transporter"/>
    <property type="match status" value="1"/>
</dbReference>
<comment type="subcellular location">
    <subcellularLocation>
        <location evidence="1">Membrane</location>
        <topology evidence="1">Multi-pass membrane protein</topology>
    </subcellularLocation>
</comment>